<dbReference type="Proteomes" id="UP000189981">
    <property type="component" value="Unassembled WGS sequence"/>
</dbReference>
<dbReference type="InterPro" id="IPR000601">
    <property type="entry name" value="PKD_dom"/>
</dbReference>
<dbReference type="InterPro" id="IPR026341">
    <property type="entry name" value="T9SS_type_B"/>
</dbReference>
<accession>A0A1T5BBL3</accession>
<evidence type="ECO:0000259" key="1">
    <source>
        <dbReference type="PROSITE" id="PS50093"/>
    </source>
</evidence>
<dbReference type="PROSITE" id="PS50093">
    <property type="entry name" value="PKD"/>
    <property type="match status" value="4"/>
</dbReference>
<dbReference type="InterPro" id="IPR013783">
    <property type="entry name" value="Ig-like_fold"/>
</dbReference>
<feature type="domain" description="PKD" evidence="1">
    <location>
        <begin position="775"/>
        <end position="838"/>
    </location>
</feature>
<dbReference type="PANTHER" id="PTHR46534">
    <property type="entry name" value="IGGFC_BINDING DOMAIN-CONTAINING PROTEIN"/>
    <property type="match status" value="1"/>
</dbReference>
<dbReference type="STRING" id="572036.SAMN05661099_1474"/>
<gene>
    <name evidence="2" type="ORF">SAMN05661099_1474</name>
</gene>
<dbReference type="Gene3D" id="2.60.40.10">
    <property type="entry name" value="Immunoglobulins"/>
    <property type="match status" value="5"/>
</dbReference>
<protein>
    <submittedName>
        <fullName evidence="2">Gliding motility-associated C-terminal domain-containing protein</fullName>
    </submittedName>
</protein>
<evidence type="ECO:0000313" key="3">
    <source>
        <dbReference type="Proteomes" id="UP000189981"/>
    </source>
</evidence>
<dbReference type="PANTHER" id="PTHR46534:SF1">
    <property type="entry name" value="IGGFC-BINDING PROTEIN N-TERMINAL DOMAIN-CONTAINING PROTEIN"/>
    <property type="match status" value="1"/>
</dbReference>
<name>A0A1T5BBL3_9SPHI</name>
<dbReference type="Pfam" id="PF18911">
    <property type="entry name" value="PKD_4"/>
    <property type="match status" value="4"/>
</dbReference>
<feature type="domain" description="PKD" evidence="1">
    <location>
        <begin position="577"/>
        <end position="649"/>
    </location>
</feature>
<dbReference type="Pfam" id="PF13585">
    <property type="entry name" value="CHU_C"/>
    <property type="match status" value="1"/>
</dbReference>
<dbReference type="Pfam" id="PF17517">
    <property type="entry name" value="IgGFc_binding"/>
    <property type="match status" value="1"/>
</dbReference>
<evidence type="ECO:0000313" key="2">
    <source>
        <dbReference type="EMBL" id="SKB44646.1"/>
    </source>
</evidence>
<dbReference type="EMBL" id="FUYR01000001">
    <property type="protein sequence ID" value="SKB44646.1"/>
    <property type="molecule type" value="Genomic_DNA"/>
</dbReference>
<keyword evidence="3" id="KW-1185">Reference proteome</keyword>
<dbReference type="SMART" id="SM00089">
    <property type="entry name" value="PKD"/>
    <property type="match status" value="4"/>
</dbReference>
<proteinExistence type="predicted"/>
<dbReference type="NCBIfam" id="TIGR04131">
    <property type="entry name" value="Bac_Flav_CTERM"/>
    <property type="match status" value="1"/>
</dbReference>
<feature type="domain" description="PKD" evidence="1">
    <location>
        <begin position="973"/>
        <end position="1034"/>
    </location>
</feature>
<sequence>MRSLIKVVLLSTFLWLLNFNLSYAQNLSNKGTDFWLAYGNHVRGYTPVIGQEMIVYITSDVNTSGILSVGGTNIPFTVTANAITNVNVPQAAYLGNSEGKITNKGIHITSLKPVVVYSHIYDTSVSGATLVLPTNTLGKEYYSINYQQVSNDDNSFSFFFVVAIEDNTQITIKPSVNTLGGLQAGVTSAPISLNKGEVYQVFGTKTSSSNPFRGTDLTGSVIKSISTSNEICKKIAVFSGSGKISIGCLANNAPNGQAGSADNLFQQVYPTATWGNSFVTVPSKNRNYDIYRVFKSDPSAVVKVNGAIIQSTDFTNGLYYDFPSQVVNYVESDKPIQVIQYAVTQGKSINCAPIAGDVGDPEMIFLNPLSQTLSKITMYSTPLFQILRHYINVVIPTSGVSSFKVDGVSKSALFLPVASAPGFSYAQLDMNAGTHNLQADIGFNAIAYGFGSAESYGYAAGASLESAGLQARSASTKQVKTVGCINEGYNFDVTLPYEPTKLTLDLDNGDPAVQVPIKLTKTEVINGVTNYTYEVINDVKFTTARRYSIKLIVEKSTTDGCGSADEVNLDLDMQNVPQSSFTSDIQQSCISSPITFTDGTVSNGTTIVKWYWDFGDGIKEIKTTGEPVQHSYAAAGDYKVSLVTETDGGCQSSPITPLAIHINRTPDALFSVPALKCETQAFQFTDKSVANEGSITKWNWDFGDGNTSTEQNPVHSFSKAGTYVVKLIVQTDKGCLSNESTQNVVVNAIPEVAFEVPDFCLADGAAQFTNKTTIADGTGSQLTYLWDFGDSQANAQRPNTSTLKDASHRYTKAGRYTVRLTVKSANGCEVTITKMFVVNGSVPKADFNIKNPGACSNGLVEFEDKVVVDLDEEVTKIEWIYDFANNPTVKEIDDEPAIRAAPTRVYSHKYPTFTSPASMTYQVRILAYTGGTCVSIITKSVTVLAVPLAEFDLPPACLTNGTAEFKNKSSIAGTGLTLSYAWDFGDTLSTPQNPNISSETDPAHKYSKAGDYIVKLVVTSSSGCSTTIIKTLTVAGSVPDAAFTVLTPDKLCSDAPVIFEDHTKIAFGEVTKIEWYYDYGNNPSLKFTDDNPAKRTDSPRQYTHSYPMFFSPATKTVIVRMLAFSGATCVDEELVSVTLHAVPRVQFDPIPDICSDSQPITLTQAKEIHGVLSGKGTYTGKGITATGQFSQAIAGLGTHTITYTFVADNGCVDSKTQTITVNPIPTASLGPPLFVLDGADIKLPAVVTGNIISYKWSPALYLDNDDILVPVAKPTDDITYTLTVTTDKGCIATASVFVKVLKMPEVPNSFTPNGDGVNDTWNVKHLEFYPGATVDIFNRYGDRLFKIENYLKPWDGTFNSSELPVGTYYYIINPKNGRKVVSGSVSIIR</sequence>
<organism evidence="2 3">
    <name type="scientific">Daejeonella lutea</name>
    <dbReference type="NCBI Taxonomy" id="572036"/>
    <lineage>
        <taxon>Bacteria</taxon>
        <taxon>Pseudomonadati</taxon>
        <taxon>Bacteroidota</taxon>
        <taxon>Sphingobacteriia</taxon>
        <taxon>Sphingobacteriales</taxon>
        <taxon>Sphingobacteriaceae</taxon>
        <taxon>Daejeonella</taxon>
    </lineage>
</organism>
<dbReference type="InterPro" id="IPR035986">
    <property type="entry name" value="PKD_dom_sf"/>
</dbReference>
<dbReference type="InterPro" id="IPR022409">
    <property type="entry name" value="PKD/Chitinase_dom"/>
</dbReference>
<dbReference type="InterPro" id="IPR035234">
    <property type="entry name" value="IgGFc-bd_N"/>
</dbReference>
<dbReference type="CDD" id="cd00146">
    <property type="entry name" value="PKD"/>
    <property type="match status" value="4"/>
</dbReference>
<feature type="domain" description="PKD" evidence="1">
    <location>
        <begin position="665"/>
        <end position="745"/>
    </location>
</feature>
<reference evidence="3" key="1">
    <citation type="submission" date="2017-02" db="EMBL/GenBank/DDBJ databases">
        <authorList>
            <person name="Varghese N."/>
            <person name="Submissions S."/>
        </authorList>
    </citation>
    <scope>NUCLEOTIDE SEQUENCE [LARGE SCALE GENOMIC DNA]</scope>
    <source>
        <strain evidence="3">DSM 22385</strain>
    </source>
</reference>
<dbReference type="SUPFAM" id="SSF49299">
    <property type="entry name" value="PKD domain"/>
    <property type="match status" value="4"/>
</dbReference>